<evidence type="ECO:0000313" key="1">
    <source>
        <dbReference type="EMBL" id="SUA79382.1"/>
    </source>
</evidence>
<name>A0A378YQG4_9BURK</name>
<accession>A0A378YQG4</accession>
<organism evidence="1 2">
    <name type="scientific">Pandoraea pnomenusa</name>
    <dbReference type="NCBI Taxonomy" id="93220"/>
    <lineage>
        <taxon>Bacteria</taxon>
        <taxon>Pseudomonadati</taxon>
        <taxon>Pseudomonadota</taxon>
        <taxon>Betaproteobacteria</taxon>
        <taxon>Burkholderiales</taxon>
        <taxon>Burkholderiaceae</taxon>
        <taxon>Pandoraea</taxon>
    </lineage>
</organism>
<dbReference type="KEGG" id="ppnm:LV28_16200"/>
<dbReference type="Proteomes" id="UP000254573">
    <property type="component" value="Unassembled WGS sequence"/>
</dbReference>
<gene>
    <name evidence="1" type="ORF">NCTC13160_03194</name>
</gene>
<dbReference type="AlphaFoldDB" id="A0A378YQG4"/>
<proteinExistence type="predicted"/>
<protein>
    <submittedName>
        <fullName evidence="1">Uncharacterized protein</fullName>
    </submittedName>
</protein>
<evidence type="ECO:0000313" key="2">
    <source>
        <dbReference type="Proteomes" id="UP000254573"/>
    </source>
</evidence>
<sequence length="110" mass="10931">MLAGNAVQTTQAAHAEQLACNVWPAGEALWTDGSDVVESICATSCMPCAISCDACIACRPVSSAAAGIMPLCRAVELPSPGMADDAIVDPTSALAPGDPGAQCVRSAAIA</sequence>
<dbReference type="EMBL" id="UGSG01000001">
    <property type="protein sequence ID" value="SUA79382.1"/>
    <property type="molecule type" value="Genomic_DNA"/>
</dbReference>
<reference evidence="1 2" key="1">
    <citation type="submission" date="2018-06" db="EMBL/GenBank/DDBJ databases">
        <authorList>
            <consortium name="Pathogen Informatics"/>
            <person name="Doyle S."/>
        </authorList>
    </citation>
    <scope>NUCLEOTIDE SEQUENCE [LARGE SCALE GENOMIC DNA]</scope>
    <source>
        <strain evidence="1 2">NCTC13160</strain>
    </source>
</reference>